<evidence type="ECO:0000313" key="3">
    <source>
        <dbReference type="EMBL" id="CAB4820133.1"/>
    </source>
</evidence>
<dbReference type="PANTHER" id="PTHR30345:SF0">
    <property type="entry name" value="DNA DAMAGE-REPAIR_TOLERATION PROTEIN DRT102"/>
    <property type="match status" value="1"/>
</dbReference>
<dbReference type="EMBL" id="CAFABK010000002">
    <property type="protein sequence ID" value="CAB4820133.1"/>
    <property type="molecule type" value="Genomic_DNA"/>
</dbReference>
<sequence length="149" mass="15868">MRIAIGSDHAGFTLKTTLKQWLIENDYDVIDLGTDSEASVDYPHYGAAVGHAVADGDADLGVAVCGSGQGIAMAVNKVAGARGAVIRANDDAEMTRRHNDANVACFGERFTDPDTALEALDVFLSTEFEGGRHERRVEQLGELDAGEMI</sequence>
<keyword evidence="1" id="KW-0413">Isomerase</keyword>
<evidence type="ECO:0000313" key="4">
    <source>
        <dbReference type="EMBL" id="CAB5002899.1"/>
    </source>
</evidence>
<protein>
    <submittedName>
        <fullName evidence="2">Unannotated protein</fullName>
    </submittedName>
</protein>
<dbReference type="EMBL" id="CAEZWW010000015">
    <property type="protein sequence ID" value="CAB4663837.1"/>
    <property type="molecule type" value="Genomic_DNA"/>
</dbReference>
<dbReference type="InterPro" id="IPR003500">
    <property type="entry name" value="RpiB_LacA_LacB"/>
</dbReference>
<dbReference type="NCBIfam" id="NF004051">
    <property type="entry name" value="PRK05571.1"/>
    <property type="match status" value="1"/>
</dbReference>
<dbReference type="PANTHER" id="PTHR30345">
    <property type="entry name" value="RIBOSE-5-PHOSPHATE ISOMERASE B"/>
    <property type="match status" value="1"/>
</dbReference>
<dbReference type="Gene3D" id="3.40.1400.10">
    <property type="entry name" value="Sugar-phosphate isomerase, RpiB/LacA/LacB"/>
    <property type="match status" value="1"/>
</dbReference>
<reference evidence="2" key="1">
    <citation type="submission" date="2020-05" db="EMBL/GenBank/DDBJ databases">
        <authorList>
            <person name="Chiriac C."/>
            <person name="Salcher M."/>
            <person name="Ghai R."/>
            <person name="Kavagutti S V."/>
        </authorList>
    </citation>
    <scope>NUCLEOTIDE SEQUENCE</scope>
</reference>
<dbReference type="EMBL" id="CAFBPA010000070">
    <property type="protein sequence ID" value="CAB5002899.1"/>
    <property type="molecule type" value="Genomic_DNA"/>
</dbReference>
<dbReference type="GO" id="GO:0016853">
    <property type="term" value="F:isomerase activity"/>
    <property type="evidence" value="ECO:0007669"/>
    <property type="project" value="UniProtKB-KW"/>
</dbReference>
<gene>
    <name evidence="2" type="ORF">UFOPK2310_00234</name>
    <name evidence="3" type="ORF">UFOPK3204_00104</name>
    <name evidence="4" type="ORF">UFOPK4043_00613</name>
</gene>
<dbReference type="InterPro" id="IPR004785">
    <property type="entry name" value="RpiB"/>
</dbReference>
<evidence type="ECO:0000313" key="2">
    <source>
        <dbReference type="EMBL" id="CAB4663837.1"/>
    </source>
</evidence>
<dbReference type="PIRSF" id="PIRSF005384">
    <property type="entry name" value="RpiB_LacA_B"/>
    <property type="match status" value="1"/>
</dbReference>
<name>A0A6J6LPR4_9ZZZZ</name>
<evidence type="ECO:0000256" key="1">
    <source>
        <dbReference type="ARBA" id="ARBA00023235"/>
    </source>
</evidence>
<dbReference type="NCBIfam" id="TIGR01120">
    <property type="entry name" value="rpiB"/>
    <property type="match status" value="1"/>
</dbReference>
<dbReference type="SUPFAM" id="SSF89623">
    <property type="entry name" value="Ribose/Galactose isomerase RpiB/AlsB"/>
    <property type="match status" value="1"/>
</dbReference>
<accession>A0A6J6LPR4</accession>
<dbReference type="GO" id="GO:0005975">
    <property type="term" value="P:carbohydrate metabolic process"/>
    <property type="evidence" value="ECO:0007669"/>
    <property type="project" value="InterPro"/>
</dbReference>
<organism evidence="2">
    <name type="scientific">freshwater metagenome</name>
    <dbReference type="NCBI Taxonomy" id="449393"/>
    <lineage>
        <taxon>unclassified sequences</taxon>
        <taxon>metagenomes</taxon>
        <taxon>ecological metagenomes</taxon>
    </lineage>
</organism>
<proteinExistence type="predicted"/>
<dbReference type="NCBIfam" id="TIGR00689">
    <property type="entry name" value="rpiB_lacA_lacB"/>
    <property type="match status" value="1"/>
</dbReference>
<dbReference type="InterPro" id="IPR036569">
    <property type="entry name" value="RpiB_LacA_LacB_sf"/>
</dbReference>
<dbReference type="AlphaFoldDB" id="A0A6J6LPR4"/>
<dbReference type="Pfam" id="PF02502">
    <property type="entry name" value="LacAB_rpiB"/>
    <property type="match status" value="1"/>
</dbReference>